<evidence type="ECO:0000313" key="2">
    <source>
        <dbReference type="Proteomes" id="UP000092247"/>
    </source>
</evidence>
<accession>A0A1B8H6N6</accession>
<dbReference type="EMBL" id="LZEX01000034">
    <property type="protein sequence ID" value="OBU04739.1"/>
    <property type="molecule type" value="Genomic_DNA"/>
</dbReference>
<protein>
    <submittedName>
        <fullName evidence="1">Uncharacterized protein</fullName>
    </submittedName>
</protein>
<name>A0A1B8H6N6_9GAMM</name>
<dbReference type="RefSeq" id="WP_067424600.1">
    <property type="nucleotide sequence ID" value="NZ_LZEX01000034.1"/>
</dbReference>
<sequence length="81" mass="9083">MGKLFRTMIKAILQPERVVVKVFGSNGQKEQPEANTTDKFFVDKNGAISLNPNSVIVKEAIENNINLLKNVHRKTDKCGQQ</sequence>
<proteinExistence type="predicted"/>
<comment type="caution">
    <text evidence="1">The sequence shown here is derived from an EMBL/GenBank/DDBJ whole genome shotgun (WGS) entry which is preliminary data.</text>
</comment>
<reference evidence="1 2" key="1">
    <citation type="submission" date="2016-06" db="EMBL/GenBank/DDBJ databases">
        <authorList>
            <person name="Kjaerup R.B."/>
            <person name="Dalgaard T.S."/>
            <person name="Juul-Madsen H.R."/>
        </authorList>
    </citation>
    <scope>NUCLEOTIDE SEQUENCE [LARGE SCALE GENOMIC DNA]</scope>
    <source>
        <strain evidence="1 2">GCSL-Mp3</strain>
    </source>
</reference>
<organism evidence="1 2">
    <name type="scientific">Morganella psychrotolerans</name>
    <dbReference type="NCBI Taxonomy" id="368603"/>
    <lineage>
        <taxon>Bacteria</taxon>
        <taxon>Pseudomonadati</taxon>
        <taxon>Pseudomonadota</taxon>
        <taxon>Gammaproteobacteria</taxon>
        <taxon>Enterobacterales</taxon>
        <taxon>Morganellaceae</taxon>
        <taxon>Morganella</taxon>
    </lineage>
</organism>
<dbReference type="AlphaFoldDB" id="A0A1B8H6N6"/>
<dbReference type="Proteomes" id="UP000092247">
    <property type="component" value="Unassembled WGS sequence"/>
</dbReference>
<evidence type="ECO:0000313" key="1">
    <source>
        <dbReference type="EMBL" id="OBU04739.1"/>
    </source>
</evidence>
<gene>
    <name evidence="1" type="ORF">AYY17_07475</name>
</gene>